<comment type="similarity">
    <text evidence="5">Belongs to the TAF13 family.</text>
</comment>
<dbReference type="Gene3D" id="1.10.20.10">
    <property type="entry name" value="Histone, subunit A"/>
    <property type="match status" value="1"/>
</dbReference>
<evidence type="ECO:0000256" key="6">
    <source>
        <dbReference type="ARBA" id="ARBA00040136"/>
    </source>
</evidence>
<evidence type="ECO:0000256" key="3">
    <source>
        <dbReference type="ARBA" id="ARBA00023163"/>
    </source>
</evidence>
<dbReference type="SUPFAM" id="SSF47113">
    <property type="entry name" value="Histone-fold"/>
    <property type="match status" value="1"/>
</dbReference>
<accession>A0A1Y2CBS7</accession>
<dbReference type="EMBL" id="MCGO01000022">
    <property type="protein sequence ID" value="ORY44304.1"/>
    <property type="molecule type" value="Genomic_DNA"/>
</dbReference>
<gene>
    <name evidence="8" type="ORF">BCR33DRAFT_218859</name>
</gene>
<evidence type="ECO:0000256" key="4">
    <source>
        <dbReference type="ARBA" id="ARBA00023242"/>
    </source>
</evidence>
<protein>
    <recommendedName>
        <fullName evidence="6">Transcription initiation factor TFIID subunit 13</fullName>
    </recommendedName>
</protein>
<comment type="subcellular location">
    <subcellularLocation>
        <location evidence="1">Nucleus</location>
    </subcellularLocation>
</comment>
<dbReference type="GO" id="GO:0046982">
    <property type="term" value="F:protein heterodimerization activity"/>
    <property type="evidence" value="ECO:0007669"/>
    <property type="project" value="InterPro"/>
</dbReference>
<evidence type="ECO:0000256" key="2">
    <source>
        <dbReference type="ARBA" id="ARBA00023015"/>
    </source>
</evidence>
<evidence type="ECO:0000256" key="7">
    <source>
        <dbReference type="SAM" id="MobiDB-lite"/>
    </source>
</evidence>
<evidence type="ECO:0000313" key="9">
    <source>
        <dbReference type="Proteomes" id="UP000193642"/>
    </source>
</evidence>
<proteinExistence type="inferred from homology"/>
<keyword evidence="2" id="KW-0805">Transcription regulation</keyword>
<dbReference type="GO" id="GO:0005669">
    <property type="term" value="C:transcription factor TFIID complex"/>
    <property type="evidence" value="ECO:0007669"/>
    <property type="project" value="TreeGrafter"/>
</dbReference>
<comment type="caution">
    <text evidence="8">The sequence shown here is derived from an EMBL/GenBank/DDBJ whole genome shotgun (WGS) entry which is preliminary data.</text>
</comment>
<dbReference type="Pfam" id="PF02269">
    <property type="entry name" value="TFIID-18kDa"/>
    <property type="match status" value="1"/>
</dbReference>
<dbReference type="AlphaFoldDB" id="A0A1Y2CBS7"/>
<name>A0A1Y2CBS7_9FUNG</name>
<evidence type="ECO:0000256" key="5">
    <source>
        <dbReference type="ARBA" id="ARBA00038392"/>
    </source>
</evidence>
<keyword evidence="3" id="KW-0804">Transcription</keyword>
<dbReference type="PANTHER" id="PTHR11380">
    <property type="entry name" value="TRANSCRIPTION INITIATION FACTOR TFIID/SUPT3-RELATED"/>
    <property type="match status" value="1"/>
</dbReference>
<dbReference type="STRING" id="329046.A0A1Y2CBS7"/>
<dbReference type="InterPro" id="IPR003195">
    <property type="entry name" value="TFIID_TAF13"/>
</dbReference>
<evidence type="ECO:0000313" key="8">
    <source>
        <dbReference type="EMBL" id="ORY44304.1"/>
    </source>
</evidence>
<evidence type="ECO:0000256" key="1">
    <source>
        <dbReference type="ARBA" id="ARBA00004123"/>
    </source>
</evidence>
<dbReference type="GO" id="GO:0051123">
    <property type="term" value="P:RNA polymerase II preinitiation complex assembly"/>
    <property type="evidence" value="ECO:0007669"/>
    <property type="project" value="TreeGrafter"/>
</dbReference>
<dbReference type="PANTHER" id="PTHR11380:SF5">
    <property type="entry name" value="TRANSCRIPTION INITIATION FACTOR TFIID SUBUNIT 13"/>
    <property type="match status" value="1"/>
</dbReference>
<sequence>MTNESEYTTQREAEHRTKETYLYEREQIMYGNGDVLNPAEDTADVMEDMLLMFIEDLCTKTLQASSNGRLKLTDLTYVLRKDPKKLGRVLELIALDKELAKTRNAMGDEATLKGKNLGGKRMRDDDDDDGRGSGDERYEGGWLCQTTRSKISREIRIMRMMNMMILWCDFG</sequence>
<dbReference type="Proteomes" id="UP000193642">
    <property type="component" value="Unassembled WGS sequence"/>
</dbReference>
<organism evidence="8 9">
    <name type="scientific">Rhizoclosmatium globosum</name>
    <dbReference type="NCBI Taxonomy" id="329046"/>
    <lineage>
        <taxon>Eukaryota</taxon>
        <taxon>Fungi</taxon>
        <taxon>Fungi incertae sedis</taxon>
        <taxon>Chytridiomycota</taxon>
        <taxon>Chytridiomycota incertae sedis</taxon>
        <taxon>Chytridiomycetes</taxon>
        <taxon>Chytridiales</taxon>
        <taxon>Chytriomycetaceae</taxon>
        <taxon>Rhizoclosmatium</taxon>
    </lineage>
</organism>
<feature type="region of interest" description="Disordered" evidence="7">
    <location>
        <begin position="110"/>
        <end position="135"/>
    </location>
</feature>
<keyword evidence="9" id="KW-1185">Reference proteome</keyword>
<reference evidence="8 9" key="1">
    <citation type="submission" date="2016-07" db="EMBL/GenBank/DDBJ databases">
        <title>Pervasive Adenine N6-methylation of Active Genes in Fungi.</title>
        <authorList>
            <consortium name="DOE Joint Genome Institute"/>
            <person name="Mondo S.J."/>
            <person name="Dannebaum R.O."/>
            <person name="Kuo R.C."/>
            <person name="Labutti K."/>
            <person name="Haridas S."/>
            <person name="Kuo A."/>
            <person name="Salamov A."/>
            <person name="Ahrendt S.R."/>
            <person name="Lipzen A."/>
            <person name="Sullivan W."/>
            <person name="Andreopoulos W.B."/>
            <person name="Clum A."/>
            <person name="Lindquist E."/>
            <person name="Daum C."/>
            <person name="Ramamoorthy G.K."/>
            <person name="Gryganskyi A."/>
            <person name="Culley D."/>
            <person name="Magnuson J.K."/>
            <person name="James T.Y."/>
            <person name="O'Malley M.A."/>
            <person name="Stajich J.E."/>
            <person name="Spatafora J.W."/>
            <person name="Visel A."/>
            <person name="Grigoriev I.V."/>
        </authorList>
    </citation>
    <scope>NUCLEOTIDE SEQUENCE [LARGE SCALE GENOMIC DNA]</scope>
    <source>
        <strain evidence="8 9">JEL800</strain>
    </source>
</reference>
<keyword evidence="4" id="KW-0539">Nucleus</keyword>
<dbReference type="InterPro" id="IPR009072">
    <property type="entry name" value="Histone-fold"/>
</dbReference>
<dbReference type="OrthoDB" id="10266074at2759"/>